<dbReference type="Gene3D" id="1.20.1560.10">
    <property type="entry name" value="ABC transporter type 1, transmembrane domain"/>
    <property type="match status" value="1"/>
</dbReference>
<keyword evidence="5 8" id="KW-1133">Transmembrane helix</keyword>
<feature type="transmembrane region" description="Helical" evidence="8">
    <location>
        <begin position="126"/>
        <end position="145"/>
    </location>
</feature>
<dbReference type="PROSITE" id="PS50893">
    <property type="entry name" value="ABC_TRANSPORTER_2"/>
    <property type="match status" value="1"/>
</dbReference>
<comment type="subcellular location">
    <subcellularLocation>
        <location evidence="1">Cell membrane</location>
        <topology evidence="1">Multi-pass membrane protein</topology>
    </subcellularLocation>
</comment>
<evidence type="ECO:0000256" key="5">
    <source>
        <dbReference type="ARBA" id="ARBA00022989"/>
    </source>
</evidence>
<organism evidence="11 12">
    <name type="scientific">Pseudonocardia eucalypti</name>
    <dbReference type="NCBI Taxonomy" id="648755"/>
    <lineage>
        <taxon>Bacteria</taxon>
        <taxon>Bacillati</taxon>
        <taxon>Actinomycetota</taxon>
        <taxon>Actinomycetes</taxon>
        <taxon>Pseudonocardiales</taxon>
        <taxon>Pseudonocardiaceae</taxon>
        <taxon>Pseudonocardia</taxon>
    </lineage>
</organism>
<dbReference type="CDD" id="cd18564">
    <property type="entry name" value="ABC_6TM_exporter_like"/>
    <property type="match status" value="1"/>
</dbReference>
<dbReference type="InterPro" id="IPR011527">
    <property type="entry name" value="ABC1_TM_dom"/>
</dbReference>
<feature type="region of interest" description="Disordered" evidence="7">
    <location>
        <begin position="543"/>
        <end position="746"/>
    </location>
</feature>
<comment type="caution">
    <text evidence="11">The sequence shown here is derived from an EMBL/GenBank/DDBJ whole genome shotgun (WGS) entry which is preliminary data.</text>
</comment>
<dbReference type="SUPFAM" id="SSF90123">
    <property type="entry name" value="ABC transporter transmembrane region"/>
    <property type="match status" value="1"/>
</dbReference>
<evidence type="ECO:0008006" key="13">
    <source>
        <dbReference type="Google" id="ProtNLM"/>
    </source>
</evidence>
<feature type="compositionally biased region" description="Low complexity" evidence="7">
    <location>
        <begin position="639"/>
        <end position="650"/>
    </location>
</feature>
<dbReference type="InterPro" id="IPR017871">
    <property type="entry name" value="ABC_transporter-like_CS"/>
</dbReference>
<dbReference type="SMART" id="SM00382">
    <property type="entry name" value="AAA"/>
    <property type="match status" value="1"/>
</dbReference>
<dbReference type="InterPro" id="IPR027417">
    <property type="entry name" value="P-loop_NTPase"/>
</dbReference>
<dbReference type="InterPro" id="IPR039421">
    <property type="entry name" value="Type_1_exporter"/>
</dbReference>
<dbReference type="PANTHER" id="PTHR43394:SF1">
    <property type="entry name" value="ATP-BINDING CASSETTE SUB-FAMILY B MEMBER 10, MITOCHONDRIAL"/>
    <property type="match status" value="1"/>
</dbReference>
<dbReference type="PANTHER" id="PTHR43394">
    <property type="entry name" value="ATP-DEPENDENT PERMEASE MDL1, MITOCHONDRIAL"/>
    <property type="match status" value="1"/>
</dbReference>
<evidence type="ECO:0000313" key="11">
    <source>
        <dbReference type="EMBL" id="GAA5175791.1"/>
    </source>
</evidence>
<dbReference type="Pfam" id="PF00664">
    <property type="entry name" value="ABC_membrane"/>
    <property type="match status" value="1"/>
</dbReference>
<evidence type="ECO:0000259" key="9">
    <source>
        <dbReference type="PROSITE" id="PS50893"/>
    </source>
</evidence>
<accession>A0ABP9REF3</accession>
<dbReference type="Gene3D" id="3.40.50.300">
    <property type="entry name" value="P-loop containing nucleotide triphosphate hydrolases"/>
    <property type="match status" value="1"/>
</dbReference>
<keyword evidence="12" id="KW-1185">Reference proteome</keyword>
<evidence type="ECO:0000256" key="6">
    <source>
        <dbReference type="ARBA" id="ARBA00023136"/>
    </source>
</evidence>
<evidence type="ECO:0000256" key="4">
    <source>
        <dbReference type="ARBA" id="ARBA00022840"/>
    </source>
</evidence>
<dbReference type="PROSITE" id="PS50929">
    <property type="entry name" value="ABC_TM1F"/>
    <property type="match status" value="1"/>
</dbReference>
<keyword evidence="3" id="KW-0547">Nucleotide-binding</keyword>
<dbReference type="InterPro" id="IPR003439">
    <property type="entry name" value="ABC_transporter-like_ATP-bd"/>
</dbReference>
<dbReference type="EMBL" id="BAABJP010000068">
    <property type="protein sequence ID" value="GAA5175791.1"/>
    <property type="molecule type" value="Genomic_DNA"/>
</dbReference>
<dbReference type="InterPro" id="IPR003593">
    <property type="entry name" value="AAA+_ATPase"/>
</dbReference>
<feature type="transmembrane region" description="Helical" evidence="8">
    <location>
        <begin position="151"/>
        <end position="170"/>
    </location>
</feature>
<protein>
    <recommendedName>
        <fullName evidence="13">ABC transporter ATP-binding protein</fullName>
    </recommendedName>
</protein>
<dbReference type="InterPro" id="IPR036640">
    <property type="entry name" value="ABC1_TM_sf"/>
</dbReference>
<dbReference type="SUPFAM" id="SSF52540">
    <property type="entry name" value="P-loop containing nucleoside triphosphate hydrolases"/>
    <property type="match status" value="1"/>
</dbReference>
<feature type="domain" description="ABC transmembrane type-1" evidence="10">
    <location>
        <begin position="1"/>
        <end position="294"/>
    </location>
</feature>
<feature type="compositionally biased region" description="Low complexity" evidence="7">
    <location>
        <begin position="706"/>
        <end position="716"/>
    </location>
</feature>
<reference evidence="12" key="1">
    <citation type="journal article" date="2019" name="Int. J. Syst. Evol. Microbiol.">
        <title>The Global Catalogue of Microorganisms (GCM) 10K type strain sequencing project: providing services to taxonomists for standard genome sequencing and annotation.</title>
        <authorList>
            <consortium name="The Broad Institute Genomics Platform"/>
            <consortium name="The Broad Institute Genome Sequencing Center for Infectious Disease"/>
            <person name="Wu L."/>
            <person name="Ma J."/>
        </authorList>
    </citation>
    <scope>NUCLEOTIDE SEQUENCE [LARGE SCALE GENOMIC DNA]</scope>
    <source>
        <strain evidence="12">JCM 18303</strain>
    </source>
</reference>
<keyword evidence="2 8" id="KW-0812">Transmembrane</keyword>
<sequence length="746" mass="79918">MRAGELAADLAAPWPLALVIDHVLLKKPLPGFFAPVATIFGEAPVAKFAVAAVAVLLITATSGMFDYLGDRMMNSSGERITSSIRSDVFAHLQRLPMTYHDEQPVGELTSRVATDTGRIENGLVELFSTFIPGVLSLVGFAVVMLTIDWRLGLIALAAAPLVFATASRYTRLTRKAARQRRAAEGRMSGFIAESLQGMRTIHAFGSQDAHDRRFADGNADVLRTGLRSVELRARFTPLLEAVSSIGTASLLFVGGYGAMNNWWTIGVLMVVSSYLKDMLKPLRSLSKLALTFTQGAASAERIAAIFDEPRPSPGDGAGLPERIAGGLHLSNVRLDYGRGPVLNGLEFTVRPGERIALLGANGAGKSTVLSLIAGLYAPTEGDVLLDGTPLSEAPDWWRHRQVSMVLQDTFLFSGTIADNIRYGRPDATDEEVTDAAAAALVNEFTDRLEHGLFTKLSDGGVGLSGGQRQRVGIARALLLDAPVVLLDEPTTGLDVHAEELVVRALTRLAEGRTVLMTTHRPALIRLATRVVHLEKGRLRVEQPRMDPRQRPMPPRVQQPRFGPQPPMINPNEPTRRLPVIQDGFRGPGARVPRIGTFDRQMPPLNPANGTGGLPMPKGRPGTGQFAATNGQPSNGQPENGYPRNGLPPNGNGNGNNGNGSNGSNGNGVSNGHPNGNGHAADGQSGNGHRLNGQHAEEERANGEYSGNGHHASNGNGHRLDEVDEPSDGGSYPRRHAREDEESTQLR</sequence>
<feature type="compositionally biased region" description="Gly residues" evidence="7">
    <location>
        <begin position="651"/>
        <end position="665"/>
    </location>
</feature>
<dbReference type="PROSITE" id="PS00211">
    <property type="entry name" value="ABC_TRANSPORTER_1"/>
    <property type="match status" value="1"/>
</dbReference>
<evidence type="ECO:0000256" key="7">
    <source>
        <dbReference type="SAM" id="MobiDB-lite"/>
    </source>
</evidence>
<dbReference type="RefSeq" id="WP_185065587.1">
    <property type="nucleotide sequence ID" value="NZ_BAABJP010000068.1"/>
</dbReference>
<evidence type="ECO:0000259" key="10">
    <source>
        <dbReference type="PROSITE" id="PS50929"/>
    </source>
</evidence>
<evidence type="ECO:0000313" key="12">
    <source>
        <dbReference type="Proteomes" id="UP001428817"/>
    </source>
</evidence>
<proteinExistence type="predicted"/>
<keyword evidence="4" id="KW-0067">ATP-binding</keyword>
<evidence type="ECO:0000256" key="1">
    <source>
        <dbReference type="ARBA" id="ARBA00004651"/>
    </source>
</evidence>
<evidence type="ECO:0000256" key="3">
    <source>
        <dbReference type="ARBA" id="ARBA00022741"/>
    </source>
</evidence>
<keyword evidence="6 8" id="KW-0472">Membrane</keyword>
<name>A0ABP9REF3_9PSEU</name>
<feature type="domain" description="ABC transporter" evidence="9">
    <location>
        <begin position="327"/>
        <end position="560"/>
    </location>
</feature>
<feature type="compositionally biased region" description="Polar residues" evidence="7">
    <location>
        <begin position="625"/>
        <end position="637"/>
    </location>
</feature>
<feature type="compositionally biased region" description="Pro residues" evidence="7">
    <location>
        <begin position="550"/>
        <end position="568"/>
    </location>
</feature>
<dbReference type="Pfam" id="PF00005">
    <property type="entry name" value="ABC_tran"/>
    <property type="match status" value="1"/>
</dbReference>
<evidence type="ECO:0000256" key="8">
    <source>
        <dbReference type="SAM" id="Phobius"/>
    </source>
</evidence>
<evidence type="ECO:0000256" key="2">
    <source>
        <dbReference type="ARBA" id="ARBA00022692"/>
    </source>
</evidence>
<feature type="compositionally biased region" description="Low complexity" evidence="7">
    <location>
        <begin position="666"/>
        <end position="677"/>
    </location>
</feature>
<dbReference type="Proteomes" id="UP001428817">
    <property type="component" value="Unassembled WGS sequence"/>
</dbReference>
<gene>
    <name evidence="11" type="ORF">GCM10023321_82550</name>
</gene>